<dbReference type="STRING" id="81569.RUM4293_04286"/>
<name>A0A0N7LQT2_9RHOB</name>
<dbReference type="EMBL" id="CYPU01000049">
    <property type="protein sequence ID" value="CUH48892.1"/>
    <property type="molecule type" value="Genomic_DNA"/>
</dbReference>
<dbReference type="AlphaFoldDB" id="A0A0N7LQT2"/>
<proteinExistence type="predicted"/>
<accession>A0A0N7LQT2</accession>
<protein>
    <submittedName>
        <fullName evidence="1">Uncharacterized protein</fullName>
    </submittedName>
</protein>
<dbReference type="OrthoDB" id="7874397at2"/>
<evidence type="ECO:0000313" key="1">
    <source>
        <dbReference type="EMBL" id="CUH48892.1"/>
    </source>
</evidence>
<evidence type="ECO:0000313" key="2">
    <source>
        <dbReference type="Proteomes" id="UP000050783"/>
    </source>
</evidence>
<sequence length="158" mass="16709">MSRHSSRGGAAVGRLSDLSPIEAGAVMYLRLWSESSEGRADAASDFEIALGLDQGRAAMMTLDRLCGLCAHHGRRPLVRHGLGCSCLGADENCFAQMIAAASEGAREDAMMMATLIVRPDFAPALASLSEEMGMVLRRMTASVPLPTTGHKNPSAVLH</sequence>
<dbReference type="GeneID" id="55494254"/>
<organism evidence="1 2">
    <name type="scientific">Ruegeria atlantica</name>
    <dbReference type="NCBI Taxonomy" id="81569"/>
    <lineage>
        <taxon>Bacteria</taxon>
        <taxon>Pseudomonadati</taxon>
        <taxon>Pseudomonadota</taxon>
        <taxon>Alphaproteobacteria</taxon>
        <taxon>Rhodobacterales</taxon>
        <taxon>Roseobacteraceae</taxon>
        <taxon>Ruegeria</taxon>
    </lineage>
</organism>
<dbReference type="Proteomes" id="UP000050783">
    <property type="component" value="Unassembled WGS sequence"/>
</dbReference>
<dbReference type="RefSeq" id="WP_058278377.1">
    <property type="nucleotide sequence ID" value="NZ_CYPU01000049.1"/>
</dbReference>
<gene>
    <name evidence="1" type="ORF">RUA4292_03082</name>
</gene>
<reference evidence="1 2" key="1">
    <citation type="submission" date="2015-09" db="EMBL/GenBank/DDBJ databases">
        <authorList>
            <consortium name="Swine Surveillance"/>
        </authorList>
    </citation>
    <scope>NUCLEOTIDE SEQUENCE [LARGE SCALE GENOMIC DNA]</scope>
    <source>
        <strain evidence="1 2">CECT 4292</strain>
    </source>
</reference>